<gene>
    <name evidence="3" type="ORF">CH333_03275</name>
</gene>
<name>A0A235BW81_UNCW3</name>
<evidence type="ECO:0000259" key="1">
    <source>
        <dbReference type="Pfam" id="PF13173"/>
    </source>
</evidence>
<dbReference type="SUPFAM" id="SSF52540">
    <property type="entry name" value="P-loop containing nucleoside triphosphate hydrolases"/>
    <property type="match status" value="1"/>
</dbReference>
<organism evidence="3 4">
    <name type="scientific">candidate division WOR-3 bacterium JGI_Cruoil_03_44_89</name>
    <dbReference type="NCBI Taxonomy" id="1973748"/>
    <lineage>
        <taxon>Bacteria</taxon>
        <taxon>Bacteria division WOR-3</taxon>
    </lineage>
</organism>
<feature type="domain" description="AAA" evidence="1">
    <location>
        <begin position="41"/>
        <end position="176"/>
    </location>
</feature>
<accession>A0A235BW81</accession>
<comment type="caution">
    <text evidence="3">The sequence shown here is derived from an EMBL/GenBank/DDBJ whole genome shotgun (WGS) entry which is preliminary data.</text>
</comment>
<dbReference type="AlphaFoldDB" id="A0A235BW81"/>
<protein>
    <recommendedName>
        <fullName evidence="5">AAA+ ATPase domain-containing protein</fullName>
    </recommendedName>
</protein>
<dbReference type="InterPro" id="IPR025420">
    <property type="entry name" value="DUF4143"/>
</dbReference>
<dbReference type="InterPro" id="IPR041682">
    <property type="entry name" value="AAA_14"/>
</dbReference>
<sequence length="431" mass="50547">MEKSKLLEILYEWNIWSGKRLNTGFGREVIERLLKFVDLPEVLVFKGVRRSGKSTLMFQVIYKILNRGVDPKQTLYVNFEEPFFAGETSLALMEQIYGVYREHLNPDDFAWIFLDEVQTIPGWERWVRGIQEREKGKVKILVTGSSSALLSREFSTLLTGRQVSFEIFPFSFKEFLLTKKIEIRGKEDIYGKKRRIKYHLAEYINWGGFPEVTLNQSEEVKKTLLKQYFEDILYHDVVERFRIRDVITLKRLAINYVTNAGNLMSFRKLGGDLEIPPDAVRRYSGFLEEAYLIGFLSLFSYSFRKQLRNERKVYVIDTGMRNAVGFTFSKDLGRNIENVVYLELRRRGTDIYYWRNDREVDFVIEDGGKKVLLNVSAGIEIKEREKEGLITGAKSLGIQEVLLITEDTERKIKEKGVVIQYTPLYRWLLGY</sequence>
<dbReference type="EMBL" id="NOZQ01000063">
    <property type="protein sequence ID" value="OYD16502.1"/>
    <property type="molecule type" value="Genomic_DNA"/>
</dbReference>
<feature type="domain" description="DUF4143" evidence="2">
    <location>
        <begin position="235"/>
        <end position="376"/>
    </location>
</feature>
<dbReference type="PANTHER" id="PTHR33295:SF19">
    <property type="entry name" value="ARCHAEAL ATPASE"/>
    <property type="match status" value="1"/>
</dbReference>
<evidence type="ECO:0000259" key="2">
    <source>
        <dbReference type="Pfam" id="PF13635"/>
    </source>
</evidence>
<dbReference type="InterPro" id="IPR027417">
    <property type="entry name" value="P-loop_NTPase"/>
</dbReference>
<dbReference type="PANTHER" id="PTHR33295">
    <property type="entry name" value="ATPASE"/>
    <property type="match status" value="1"/>
</dbReference>
<dbReference type="Proteomes" id="UP000215215">
    <property type="component" value="Unassembled WGS sequence"/>
</dbReference>
<proteinExistence type="predicted"/>
<evidence type="ECO:0000313" key="3">
    <source>
        <dbReference type="EMBL" id="OYD16502.1"/>
    </source>
</evidence>
<dbReference type="Pfam" id="PF13173">
    <property type="entry name" value="AAA_14"/>
    <property type="match status" value="1"/>
</dbReference>
<evidence type="ECO:0008006" key="5">
    <source>
        <dbReference type="Google" id="ProtNLM"/>
    </source>
</evidence>
<reference evidence="3 4" key="1">
    <citation type="submission" date="2017-07" db="EMBL/GenBank/DDBJ databases">
        <title>Recovery of genomes from metagenomes via a dereplication, aggregation, and scoring strategy.</title>
        <authorList>
            <person name="Sieber C.M."/>
            <person name="Probst A.J."/>
            <person name="Sharrar A."/>
            <person name="Thomas B.C."/>
            <person name="Hess M."/>
            <person name="Tringe S.G."/>
            <person name="Banfield J.F."/>
        </authorList>
    </citation>
    <scope>NUCLEOTIDE SEQUENCE [LARGE SCALE GENOMIC DNA]</scope>
    <source>
        <strain evidence="3">JGI_Cruoil_03_44_89</strain>
    </source>
</reference>
<dbReference type="Pfam" id="PF13635">
    <property type="entry name" value="DUF4143"/>
    <property type="match status" value="1"/>
</dbReference>
<evidence type="ECO:0000313" key="4">
    <source>
        <dbReference type="Proteomes" id="UP000215215"/>
    </source>
</evidence>